<dbReference type="Pfam" id="PF03190">
    <property type="entry name" value="Thioredox_DsbH"/>
    <property type="match status" value="1"/>
</dbReference>
<dbReference type="Gene3D" id="3.40.30.10">
    <property type="entry name" value="Glutaredoxin"/>
    <property type="match status" value="1"/>
</dbReference>
<accession>A0A382XS11</accession>
<sequence length="241" mass="27179">MIACMHIPKGFKLPSSVILLTSLSLWFSACNEAKVEITSTESEQNASDVSSVPPEMKKATESSKHAEHAHVRKAIPSPEALKKLPADGGPDFNRLVFEQSPYLLQHAGNPINWYPWGEEAFAKAKKQNKPVFLSVGYTTCHWCHVMEHESFEDDEVAALMNKHYVCVKVDREERPDIDNVYMSVTQMMTGRGGWPMTVIMTPAKVPFFSGTYFPKQSMMQLLPHFSGIWANEKEQVFKLGE</sequence>
<evidence type="ECO:0000313" key="3">
    <source>
        <dbReference type="EMBL" id="SVD73836.1"/>
    </source>
</evidence>
<dbReference type="EMBL" id="UINC01170007">
    <property type="protein sequence ID" value="SVD73836.1"/>
    <property type="molecule type" value="Genomic_DNA"/>
</dbReference>
<dbReference type="CDD" id="cd02955">
    <property type="entry name" value="SSP411"/>
    <property type="match status" value="1"/>
</dbReference>
<organism evidence="3">
    <name type="scientific">marine metagenome</name>
    <dbReference type="NCBI Taxonomy" id="408172"/>
    <lineage>
        <taxon>unclassified sequences</taxon>
        <taxon>metagenomes</taxon>
        <taxon>ecological metagenomes</taxon>
    </lineage>
</organism>
<gene>
    <name evidence="3" type="ORF">METZ01_LOCUS426690</name>
</gene>
<dbReference type="InterPro" id="IPR024705">
    <property type="entry name" value="Ssp411"/>
</dbReference>
<dbReference type="AlphaFoldDB" id="A0A382XS11"/>
<feature type="compositionally biased region" description="Polar residues" evidence="1">
    <location>
        <begin position="39"/>
        <end position="50"/>
    </location>
</feature>
<feature type="domain" description="Spermatogenesis-associated protein 20-like TRX" evidence="2">
    <location>
        <begin position="93"/>
        <end position="238"/>
    </location>
</feature>
<evidence type="ECO:0000259" key="2">
    <source>
        <dbReference type="Pfam" id="PF03190"/>
    </source>
</evidence>
<dbReference type="InterPro" id="IPR004879">
    <property type="entry name" value="Ssp411-like_TRX"/>
</dbReference>
<feature type="region of interest" description="Disordered" evidence="1">
    <location>
        <begin position="39"/>
        <end position="71"/>
    </location>
</feature>
<dbReference type="InterPro" id="IPR036249">
    <property type="entry name" value="Thioredoxin-like_sf"/>
</dbReference>
<dbReference type="PANTHER" id="PTHR42899">
    <property type="entry name" value="SPERMATOGENESIS-ASSOCIATED PROTEIN 20"/>
    <property type="match status" value="1"/>
</dbReference>
<name>A0A382XS11_9ZZZZ</name>
<evidence type="ECO:0000256" key="1">
    <source>
        <dbReference type="SAM" id="MobiDB-lite"/>
    </source>
</evidence>
<reference evidence="3" key="1">
    <citation type="submission" date="2018-05" db="EMBL/GenBank/DDBJ databases">
        <authorList>
            <person name="Lanie J.A."/>
            <person name="Ng W.-L."/>
            <person name="Kazmierczak K.M."/>
            <person name="Andrzejewski T.M."/>
            <person name="Davidsen T.M."/>
            <person name="Wayne K.J."/>
            <person name="Tettelin H."/>
            <person name="Glass J.I."/>
            <person name="Rusch D."/>
            <person name="Podicherti R."/>
            <person name="Tsui H.-C.T."/>
            <person name="Winkler M.E."/>
        </authorList>
    </citation>
    <scope>NUCLEOTIDE SEQUENCE</scope>
</reference>
<dbReference type="PANTHER" id="PTHR42899:SF1">
    <property type="entry name" value="SPERMATOGENESIS-ASSOCIATED PROTEIN 20"/>
    <property type="match status" value="1"/>
</dbReference>
<protein>
    <recommendedName>
        <fullName evidence="2">Spermatogenesis-associated protein 20-like TRX domain-containing protein</fullName>
    </recommendedName>
</protein>
<proteinExistence type="predicted"/>
<feature type="non-terminal residue" evidence="3">
    <location>
        <position position="241"/>
    </location>
</feature>
<feature type="compositionally biased region" description="Basic and acidic residues" evidence="1">
    <location>
        <begin position="55"/>
        <end position="69"/>
    </location>
</feature>
<dbReference type="SUPFAM" id="SSF52833">
    <property type="entry name" value="Thioredoxin-like"/>
    <property type="match status" value="1"/>
</dbReference>